<dbReference type="InterPro" id="IPR043502">
    <property type="entry name" value="DNA/RNA_pol_sf"/>
</dbReference>
<dbReference type="Pfam" id="PF00078">
    <property type="entry name" value="RVT_1"/>
    <property type="match status" value="1"/>
</dbReference>
<name>A0AAD9X8T2_9ROSI</name>
<dbReference type="PANTHER" id="PTHR33116:SF78">
    <property type="entry name" value="OS12G0587133 PROTEIN"/>
    <property type="match status" value="1"/>
</dbReference>
<dbReference type="EMBL" id="JANJYI010000004">
    <property type="protein sequence ID" value="KAK2654816.1"/>
    <property type="molecule type" value="Genomic_DNA"/>
</dbReference>
<proteinExistence type="predicted"/>
<dbReference type="InterPro" id="IPR000477">
    <property type="entry name" value="RT_dom"/>
</dbReference>
<evidence type="ECO:0000259" key="1">
    <source>
        <dbReference type="PROSITE" id="PS50878"/>
    </source>
</evidence>
<accession>A0AAD9X8T2</accession>
<comment type="caution">
    <text evidence="2">The sequence shown here is derived from an EMBL/GenBank/DDBJ whole genome shotgun (WGS) entry which is preliminary data.</text>
</comment>
<protein>
    <recommendedName>
        <fullName evidence="1">Reverse transcriptase domain-containing protein</fullName>
    </recommendedName>
</protein>
<sequence>MLDFKKAYNSSDHSFLDFMLKEMSFGYRWRKWAGCSISTPRLSILVNGSLTRQFGMERGLRQGDPLSPFLFNVVIEGLSAVFKKAEAMDLIKGISFGGNVIQVTHLQFTDNTILFLQPIVDYLRNVRKILRCFEVASGLRINFQKSCVVKIGKRNEGEVNWTAIFKSSKASLLISYLGFPLGAQKLEKLQQSFFWGDGYEKRKMHLVKWETLCQSKCNGVLGIGSILDKNKGLLVVGNLYEEGSKSASLLKVGLCVVMGRGDKARLWTDIALDGMTLKEACLIIFSLACNKSGTVSDFGGWEGSIWKWNILLRRTCFNWEIEQWDYFKNCLDNIKIREFFLDTIGWSFCPDGLFSVKSFHRGLESSHIRVPSVFKSIWQAAEIQAIVRACVICVSNSDLIGSMAQATIEFSSRDTNSEADALAKKGAEGGRDVLFWNLP</sequence>
<dbReference type="AlphaFoldDB" id="A0AAD9X8T2"/>
<feature type="domain" description="Reverse transcriptase" evidence="1">
    <location>
        <begin position="1"/>
        <end position="181"/>
    </location>
</feature>
<reference evidence="2" key="1">
    <citation type="journal article" date="2023" name="Plant J.">
        <title>Genome sequences and population genomics provide insights into the demographic history, inbreeding, and mutation load of two 'living fossil' tree species of Dipteronia.</title>
        <authorList>
            <person name="Feng Y."/>
            <person name="Comes H.P."/>
            <person name="Chen J."/>
            <person name="Zhu S."/>
            <person name="Lu R."/>
            <person name="Zhang X."/>
            <person name="Li P."/>
            <person name="Qiu J."/>
            <person name="Olsen K.M."/>
            <person name="Qiu Y."/>
        </authorList>
    </citation>
    <scope>NUCLEOTIDE SEQUENCE</scope>
    <source>
        <strain evidence="2">KIB01</strain>
    </source>
</reference>
<gene>
    <name evidence="2" type="ORF">Ddye_014672</name>
</gene>
<organism evidence="2 3">
    <name type="scientific">Dipteronia dyeriana</name>
    <dbReference type="NCBI Taxonomy" id="168575"/>
    <lineage>
        <taxon>Eukaryota</taxon>
        <taxon>Viridiplantae</taxon>
        <taxon>Streptophyta</taxon>
        <taxon>Embryophyta</taxon>
        <taxon>Tracheophyta</taxon>
        <taxon>Spermatophyta</taxon>
        <taxon>Magnoliopsida</taxon>
        <taxon>eudicotyledons</taxon>
        <taxon>Gunneridae</taxon>
        <taxon>Pentapetalae</taxon>
        <taxon>rosids</taxon>
        <taxon>malvids</taxon>
        <taxon>Sapindales</taxon>
        <taxon>Sapindaceae</taxon>
        <taxon>Hippocastanoideae</taxon>
        <taxon>Acereae</taxon>
        <taxon>Dipteronia</taxon>
    </lineage>
</organism>
<dbReference type="PANTHER" id="PTHR33116">
    <property type="entry name" value="REVERSE TRANSCRIPTASE ZINC-BINDING DOMAIN-CONTAINING PROTEIN-RELATED-RELATED"/>
    <property type="match status" value="1"/>
</dbReference>
<evidence type="ECO:0000313" key="3">
    <source>
        <dbReference type="Proteomes" id="UP001280121"/>
    </source>
</evidence>
<dbReference type="Proteomes" id="UP001280121">
    <property type="component" value="Unassembled WGS sequence"/>
</dbReference>
<dbReference type="PROSITE" id="PS50878">
    <property type="entry name" value="RT_POL"/>
    <property type="match status" value="1"/>
</dbReference>
<keyword evidence="3" id="KW-1185">Reference proteome</keyword>
<evidence type="ECO:0000313" key="2">
    <source>
        <dbReference type="EMBL" id="KAK2654816.1"/>
    </source>
</evidence>
<dbReference type="SUPFAM" id="SSF56672">
    <property type="entry name" value="DNA/RNA polymerases"/>
    <property type="match status" value="1"/>
</dbReference>